<dbReference type="Proteomes" id="UP000007115">
    <property type="component" value="Unassembled WGS sequence"/>
</dbReference>
<evidence type="ECO:0000313" key="2">
    <source>
        <dbReference type="Proteomes" id="UP000007115"/>
    </source>
</evidence>
<evidence type="ECO:0000313" key="1">
    <source>
        <dbReference type="EMBL" id="EHK22330.1"/>
    </source>
</evidence>
<dbReference type="AlphaFoldDB" id="G9MTD0"/>
<proteinExistence type="predicted"/>
<dbReference type="RefSeq" id="XP_013956554.1">
    <property type="nucleotide sequence ID" value="XM_014101079.1"/>
</dbReference>
<dbReference type="GeneID" id="25791570"/>
<dbReference type="EMBL" id="ABDF02000006">
    <property type="protein sequence ID" value="EHK22330.1"/>
    <property type="molecule type" value="Genomic_DNA"/>
</dbReference>
<keyword evidence="2" id="KW-1185">Reference proteome</keyword>
<dbReference type="HOGENOM" id="CLU_1938461_0_0_1"/>
<organism evidence="1 2">
    <name type="scientific">Hypocrea virens (strain Gv29-8 / FGSC 10586)</name>
    <name type="common">Gliocladium virens</name>
    <name type="synonym">Trichoderma virens</name>
    <dbReference type="NCBI Taxonomy" id="413071"/>
    <lineage>
        <taxon>Eukaryota</taxon>
        <taxon>Fungi</taxon>
        <taxon>Dikarya</taxon>
        <taxon>Ascomycota</taxon>
        <taxon>Pezizomycotina</taxon>
        <taxon>Sordariomycetes</taxon>
        <taxon>Hypocreomycetidae</taxon>
        <taxon>Hypocreales</taxon>
        <taxon>Hypocreaceae</taxon>
        <taxon>Trichoderma</taxon>
    </lineage>
</organism>
<protein>
    <submittedName>
        <fullName evidence="1">Uncharacterized protein</fullName>
    </submittedName>
</protein>
<accession>G9MTD0</accession>
<gene>
    <name evidence="1" type="ORF">TRIVIDRAFT_221613</name>
</gene>
<comment type="caution">
    <text evidence="1">The sequence shown here is derived from an EMBL/GenBank/DDBJ whole genome shotgun (WGS) entry which is preliminary data.</text>
</comment>
<dbReference type="InParanoid" id="G9MTD0"/>
<reference evidence="1 2" key="1">
    <citation type="journal article" date="2011" name="Genome Biol.">
        <title>Comparative genome sequence analysis underscores mycoparasitism as the ancestral life style of Trichoderma.</title>
        <authorList>
            <person name="Kubicek C.P."/>
            <person name="Herrera-Estrella A."/>
            <person name="Seidl-Seiboth V."/>
            <person name="Martinez D.A."/>
            <person name="Druzhinina I.S."/>
            <person name="Thon M."/>
            <person name="Zeilinger S."/>
            <person name="Casas-Flores S."/>
            <person name="Horwitz B.A."/>
            <person name="Mukherjee P.K."/>
            <person name="Mukherjee M."/>
            <person name="Kredics L."/>
            <person name="Alcaraz L.D."/>
            <person name="Aerts A."/>
            <person name="Antal Z."/>
            <person name="Atanasova L."/>
            <person name="Cervantes-Badillo M.G."/>
            <person name="Challacombe J."/>
            <person name="Chertkov O."/>
            <person name="McCluskey K."/>
            <person name="Coulpier F."/>
            <person name="Deshpande N."/>
            <person name="von Doehren H."/>
            <person name="Ebbole D.J."/>
            <person name="Esquivel-Naranjo E.U."/>
            <person name="Fekete E."/>
            <person name="Flipphi M."/>
            <person name="Glaser F."/>
            <person name="Gomez-Rodriguez E.Y."/>
            <person name="Gruber S."/>
            <person name="Han C."/>
            <person name="Henrissat B."/>
            <person name="Hermosa R."/>
            <person name="Hernandez-Onate M."/>
            <person name="Karaffa L."/>
            <person name="Kosti I."/>
            <person name="Le Crom S."/>
            <person name="Lindquist E."/>
            <person name="Lucas S."/>
            <person name="Luebeck M."/>
            <person name="Luebeck P.S."/>
            <person name="Margeot A."/>
            <person name="Metz B."/>
            <person name="Misra M."/>
            <person name="Nevalainen H."/>
            <person name="Omann M."/>
            <person name="Packer N."/>
            <person name="Perrone G."/>
            <person name="Uresti-Rivera E.E."/>
            <person name="Salamov A."/>
            <person name="Schmoll M."/>
            <person name="Seiboth B."/>
            <person name="Shapiro H."/>
            <person name="Sukno S."/>
            <person name="Tamayo-Ramos J.A."/>
            <person name="Tisch D."/>
            <person name="Wiest A."/>
            <person name="Wilkinson H.H."/>
            <person name="Zhang M."/>
            <person name="Coutinho P.M."/>
            <person name="Kenerley C.M."/>
            <person name="Monte E."/>
            <person name="Baker S.E."/>
            <person name="Grigoriev I.V."/>
        </authorList>
    </citation>
    <scope>NUCLEOTIDE SEQUENCE [LARGE SCALE GENOMIC DNA]</scope>
    <source>
        <strain evidence="2">Gv29-8 / FGSC 10586</strain>
    </source>
</reference>
<dbReference type="VEuPathDB" id="FungiDB:TRIVIDRAFT_221613"/>
<dbReference type="OrthoDB" id="4880713at2759"/>
<sequence length="130" mass="15353">MDENGGSRLEMLTHKPLLSNDDLVKLGVVRGAELIIDEENPIDLEPRFFNPGSAHEVAQGVRNYEETQKWARRYPEQETPINPWGYPEADMDDIKEFACDCWSLVDWRRRYSVRESRFTWKKNPNWDEPL</sequence>
<name>G9MTD0_HYPVG</name>